<evidence type="ECO:0000256" key="11">
    <source>
        <dbReference type="ARBA" id="ARBA00024225"/>
    </source>
</evidence>
<evidence type="ECO:0000256" key="3">
    <source>
        <dbReference type="ARBA" id="ARBA00022448"/>
    </source>
</evidence>
<accession>A0A9N8KVF8</accession>
<gene>
    <name evidence="14" type="ORF">CINC_LOCUS12045</name>
</gene>
<keyword evidence="5 12" id="KW-0812">Transmembrane</keyword>
<feature type="transmembrane region" description="Helical" evidence="12">
    <location>
        <begin position="172"/>
        <end position="194"/>
    </location>
</feature>
<keyword evidence="7" id="KW-0249">Electron transport</keyword>
<evidence type="ECO:0000256" key="9">
    <source>
        <dbReference type="ARBA" id="ARBA00023004"/>
    </source>
</evidence>
<feature type="transmembrane region" description="Helical" evidence="12">
    <location>
        <begin position="38"/>
        <end position="59"/>
    </location>
</feature>
<proteinExistence type="predicted"/>
<dbReference type="SMART" id="SM00665">
    <property type="entry name" value="B561"/>
    <property type="match status" value="1"/>
</dbReference>
<dbReference type="Pfam" id="PF03188">
    <property type="entry name" value="Cytochrom_B561"/>
    <property type="match status" value="1"/>
</dbReference>
<evidence type="ECO:0000256" key="12">
    <source>
        <dbReference type="SAM" id="Phobius"/>
    </source>
</evidence>
<evidence type="ECO:0000256" key="2">
    <source>
        <dbReference type="ARBA" id="ARBA00004141"/>
    </source>
</evidence>
<dbReference type="EC" id="7.2.1.3" evidence="11"/>
<dbReference type="Gene3D" id="1.20.120.1770">
    <property type="match status" value="1"/>
</dbReference>
<dbReference type="OrthoDB" id="432881at2759"/>
<feature type="transmembrane region" description="Helical" evidence="12">
    <location>
        <begin position="106"/>
        <end position="126"/>
    </location>
</feature>
<dbReference type="PROSITE" id="PS50939">
    <property type="entry name" value="CYTOCHROME_B561"/>
    <property type="match status" value="1"/>
</dbReference>
<evidence type="ECO:0000256" key="5">
    <source>
        <dbReference type="ARBA" id="ARBA00022692"/>
    </source>
</evidence>
<dbReference type="GO" id="GO:0140571">
    <property type="term" value="F:transmembrane ascorbate ferrireductase activity"/>
    <property type="evidence" value="ECO:0007669"/>
    <property type="project" value="UniProtKB-EC"/>
</dbReference>
<evidence type="ECO:0000259" key="13">
    <source>
        <dbReference type="PROSITE" id="PS50939"/>
    </source>
</evidence>
<reference evidence="14" key="1">
    <citation type="submission" date="2021-12" db="EMBL/GenBank/DDBJ databases">
        <authorList>
            <person name="King R."/>
        </authorList>
    </citation>
    <scope>NUCLEOTIDE SEQUENCE</scope>
</reference>
<feature type="transmembrane region" description="Helical" evidence="12">
    <location>
        <begin position="206"/>
        <end position="231"/>
    </location>
</feature>
<keyword evidence="9" id="KW-0408">Iron</keyword>
<evidence type="ECO:0000256" key="8">
    <source>
        <dbReference type="ARBA" id="ARBA00022989"/>
    </source>
</evidence>
<protein>
    <recommendedName>
        <fullName evidence="11">ascorbate ferrireductase (transmembrane)</fullName>
        <ecNumber evidence="11">7.2.1.3</ecNumber>
    </recommendedName>
</protein>
<keyword evidence="6" id="KW-0479">Metal-binding</keyword>
<keyword evidence="10 12" id="KW-0472">Membrane</keyword>
<name>A0A9N8KVF8_CHRIL</name>
<dbReference type="InterPro" id="IPR045150">
    <property type="entry name" value="CYB561D1/2"/>
</dbReference>
<dbReference type="GO" id="GO:0046872">
    <property type="term" value="F:metal ion binding"/>
    <property type="evidence" value="ECO:0007669"/>
    <property type="project" value="UniProtKB-KW"/>
</dbReference>
<keyword evidence="4" id="KW-0349">Heme</keyword>
<evidence type="ECO:0000256" key="10">
    <source>
        <dbReference type="ARBA" id="ARBA00023136"/>
    </source>
</evidence>
<sequence length="236" mass="26285">MTFANGDTENGVAKKPTKIKSGSAQYHLQTLKTVLNTLAHMLIGLVVILTLFFAFYFGLPTYMPNVHVCLSILGYQFLMAQGILSLCPHNMWSAHLTLAHRKRIHWILQIMGSVLAIAGSALYIEFKTVHWDTLHGQFGLVALVFTIASLINGLTSLYAHEFRKVIPGKLSKVTHICFGVVAYAASSISLCYAYDKFFFKLFIADINAYVLMGFTGLMTAIIILNPTIAFVDRLFR</sequence>
<feature type="domain" description="Cytochrome b561" evidence="13">
    <location>
        <begin position="34"/>
        <end position="231"/>
    </location>
</feature>
<evidence type="ECO:0000313" key="14">
    <source>
        <dbReference type="EMBL" id="CAD0197766.1"/>
    </source>
</evidence>
<dbReference type="PANTHER" id="PTHR15422">
    <property type="entry name" value="OS05G0565100 PROTEIN"/>
    <property type="match status" value="1"/>
</dbReference>
<feature type="transmembrane region" description="Helical" evidence="12">
    <location>
        <begin position="138"/>
        <end position="160"/>
    </location>
</feature>
<keyword evidence="8 12" id="KW-1133">Transmembrane helix</keyword>
<feature type="transmembrane region" description="Helical" evidence="12">
    <location>
        <begin position="65"/>
        <end position="86"/>
    </location>
</feature>
<keyword evidence="3" id="KW-0813">Transport</keyword>
<comment type="subcellular location">
    <subcellularLocation>
        <location evidence="2">Membrane</location>
        <topology evidence="2">Multi-pass membrane protein</topology>
    </subcellularLocation>
</comment>
<keyword evidence="15" id="KW-1185">Reference proteome</keyword>
<dbReference type="GO" id="GO:0140575">
    <property type="term" value="F:transmembrane monodehydroascorbate reductase activity"/>
    <property type="evidence" value="ECO:0007669"/>
    <property type="project" value="InterPro"/>
</dbReference>
<comment type="cofactor">
    <cofactor evidence="1">
        <name>heme b</name>
        <dbReference type="ChEBI" id="CHEBI:60344"/>
    </cofactor>
</comment>
<dbReference type="InterPro" id="IPR006593">
    <property type="entry name" value="Cyt_b561/ferric_Rdtase_TM"/>
</dbReference>
<evidence type="ECO:0000256" key="4">
    <source>
        <dbReference type="ARBA" id="ARBA00022617"/>
    </source>
</evidence>
<evidence type="ECO:0000256" key="7">
    <source>
        <dbReference type="ARBA" id="ARBA00022982"/>
    </source>
</evidence>
<organism evidence="14 15">
    <name type="scientific">Chrysodeixis includens</name>
    <name type="common">Soybean looper</name>
    <name type="synonym">Pseudoplusia includens</name>
    <dbReference type="NCBI Taxonomy" id="689277"/>
    <lineage>
        <taxon>Eukaryota</taxon>
        <taxon>Metazoa</taxon>
        <taxon>Ecdysozoa</taxon>
        <taxon>Arthropoda</taxon>
        <taxon>Hexapoda</taxon>
        <taxon>Insecta</taxon>
        <taxon>Pterygota</taxon>
        <taxon>Neoptera</taxon>
        <taxon>Endopterygota</taxon>
        <taxon>Lepidoptera</taxon>
        <taxon>Glossata</taxon>
        <taxon>Ditrysia</taxon>
        <taxon>Noctuoidea</taxon>
        <taxon>Noctuidae</taxon>
        <taxon>Plusiinae</taxon>
        <taxon>Chrysodeixis</taxon>
    </lineage>
</organism>
<dbReference type="EMBL" id="LR824010">
    <property type="protein sequence ID" value="CAD0197766.1"/>
    <property type="molecule type" value="Genomic_DNA"/>
</dbReference>
<evidence type="ECO:0000256" key="1">
    <source>
        <dbReference type="ARBA" id="ARBA00001970"/>
    </source>
</evidence>
<dbReference type="Proteomes" id="UP001154114">
    <property type="component" value="Chromosome 7"/>
</dbReference>
<evidence type="ECO:0000256" key="6">
    <source>
        <dbReference type="ARBA" id="ARBA00022723"/>
    </source>
</evidence>
<evidence type="ECO:0000313" key="15">
    <source>
        <dbReference type="Proteomes" id="UP001154114"/>
    </source>
</evidence>
<dbReference type="GO" id="GO:0016020">
    <property type="term" value="C:membrane"/>
    <property type="evidence" value="ECO:0007669"/>
    <property type="project" value="UniProtKB-SubCell"/>
</dbReference>
<dbReference type="PANTHER" id="PTHR15422:SF43">
    <property type="entry name" value="ASCORBATE FERRIREDUCTASE (TRANSMEMBRANE)"/>
    <property type="match status" value="1"/>
</dbReference>
<dbReference type="AlphaFoldDB" id="A0A9N8KVF8"/>